<name>A0A2S6I015_9BACT</name>
<proteinExistence type="predicted"/>
<evidence type="ECO:0000313" key="1">
    <source>
        <dbReference type="EMBL" id="PPK83936.1"/>
    </source>
</evidence>
<dbReference type="EMBL" id="PTJC01000010">
    <property type="protein sequence ID" value="PPK83936.1"/>
    <property type="molecule type" value="Genomic_DNA"/>
</dbReference>
<accession>A0A2S6I015</accession>
<reference evidence="1 2" key="1">
    <citation type="submission" date="2018-02" db="EMBL/GenBank/DDBJ databases">
        <title>Genomic Encyclopedia of Archaeal and Bacterial Type Strains, Phase II (KMG-II): from individual species to whole genera.</title>
        <authorList>
            <person name="Goeker M."/>
        </authorList>
    </citation>
    <scope>NUCLEOTIDE SEQUENCE [LARGE SCALE GENOMIC DNA]</scope>
    <source>
        <strain evidence="1 2">DSM 29526</strain>
    </source>
</reference>
<dbReference type="Proteomes" id="UP000237662">
    <property type="component" value="Unassembled WGS sequence"/>
</dbReference>
<organism evidence="1 2">
    <name type="scientific">Neolewinella xylanilytica</name>
    <dbReference type="NCBI Taxonomy" id="1514080"/>
    <lineage>
        <taxon>Bacteria</taxon>
        <taxon>Pseudomonadati</taxon>
        <taxon>Bacteroidota</taxon>
        <taxon>Saprospiria</taxon>
        <taxon>Saprospirales</taxon>
        <taxon>Lewinellaceae</taxon>
        <taxon>Neolewinella</taxon>
    </lineage>
</organism>
<gene>
    <name evidence="1" type="ORF">CLV84_4309</name>
</gene>
<dbReference type="AlphaFoldDB" id="A0A2S6I015"/>
<keyword evidence="2" id="KW-1185">Reference proteome</keyword>
<comment type="caution">
    <text evidence="1">The sequence shown here is derived from an EMBL/GenBank/DDBJ whole genome shotgun (WGS) entry which is preliminary data.</text>
</comment>
<protein>
    <submittedName>
        <fullName evidence="1">Uncharacterized protein</fullName>
    </submittedName>
</protein>
<dbReference type="RefSeq" id="WP_104421867.1">
    <property type="nucleotide sequence ID" value="NZ_PTJC01000010.1"/>
</dbReference>
<sequence>MITKPYLRTRYYEFNRLLYCVMEVVEEDEFGECYYYPHRMYRYESHSGELVLGYWPEIHENDAFAWDRTESQFWQEVEDHRLSKSKLPTSIEAFMKLNPTPRIVHPGDEAVQVKEVTFDLAELKTLHGIVMQAVSQAASDEDPKPEFFRHSELSKKLEYFLAEYDSQP</sequence>
<evidence type="ECO:0000313" key="2">
    <source>
        <dbReference type="Proteomes" id="UP000237662"/>
    </source>
</evidence>